<evidence type="ECO:0000256" key="8">
    <source>
        <dbReference type="ARBA" id="ARBA00023136"/>
    </source>
</evidence>
<dbReference type="GO" id="GO:0030955">
    <property type="term" value="F:potassium ion binding"/>
    <property type="evidence" value="ECO:0007669"/>
    <property type="project" value="UniProtKB-UniRule"/>
</dbReference>
<keyword evidence="2 9" id="KW-1003">Cell membrane</keyword>
<keyword evidence="1 9" id="KW-0813">Transport</keyword>
<dbReference type="HOGENOM" id="CLU_018614_3_0_11"/>
<dbReference type="GO" id="GO:0008556">
    <property type="term" value="F:P-type potassium transmembrane transporter activity"/>
    <property type="evidence" value="ECO:0007669"/>
    <property type="project" value="InterPro"/>
</dbReference>
<dbReference type="PANTHER" id="PTHR30607:SF2">
    <property type="entry name" value="POTASSIUM-TRANSPORTING ATPASE POTASSIUM-BINDING SUBUNIT"/>
    <property type="match status" value="1"/>
</dbReference>
<evidence type="ECO:0000256" key="1">
    <source>
        <dbReference type="ARBA" id="ARBA00022448"/>
    </source>
</evidence>
<dbReference type="GO" id="GO:0016787">
    <property type="term" value="F:hydrolase activity"/>
    <property type="evidence" value="ECO:0007669"/>
    <property type="project" value="UniProtKB-KW"/>
</dbReference>
<dbReference type="eggNOG" id="COG2060">
    <property type="taxonomic scope" value="Bacteria"/>
</dbReference>
<dbReference type="NCBIfam" id="TIGR00680">
    <property type="entry name" value="kdpA"/>
    <property type="match status" value="1"/>
</dbReference>
<accession>A0A075UR16</accession>
<feature type="transmembrane region" description="Helical" evidence="9">
    <location>
        <begin position="65"/>
        <end position="83"/>
    </location>
</feature>
<dbReference type="GO" id="GO:0005886">
    <property type="term" value="C:plasma membrane"/>
    <property type="evidence" value="ECO:0007669"/>
    <property type="project" value="UniProtKB-SubCell"/>
</dbReference>
<evidence type="ECO:0000313" key="10">
    <source>
        <dbReference type="EMBL" id="AIG74806.1"/>
    </source>
</evidence>
<keyword evidence="10" id="KW-0378">Hydrolase</keyword>
<evidence type="ECO:0000256" key="2">
    <source>
        <dbReference type="ARBA" id="ARBA00022475"/>
    </source>
</evidence>
<name>A0A075UR16_9PSEU</name>
<evidence type="ECO:0000256" key="3">
    <source>
        <dbReference type="ARBA" id="ARBA00022538"/>
    </source>
</evidence>
<sequence>MSDTMAGLLQAGLLLVALAVVYRPLGDYMARVFTVSSVEKHTKAERGLYRLFRVNPGSEQHWKTYASAVIGFSFVSVVFLYLLQRLQAILPWSLGKEPVSPAVAFNTAVSFVTNTNWQSYSPEATMGHFVQMAGLTVQNFLSAAVGLSVAIAVVRGFVRSKTDRLGNFWVDLTRGTIRILLPIAFVAAIALIALGVVQSLKSGVDVLNPDGSTSKIALAPAASQEAIKELGTNGGGIFNANSAHPFENPNAWTNLIEIFLILVIPVSLTRTFGKLVGNTRQGYVLLSVMAGLFTAMLAVTWLSEANASGPASLAAGANLEGKEQRFGIGLSSLFANATTGTSTGAVNGAHDSYSGLGGGGALLNMLLGEISPGGVGTGLYGILVMAVIAMFLAGLMVGRTPEYLGKKLGKREVTCAAVSMLAMPTVVLLGSGVALMLADTPAAMTNSGAHGLSEVLYAYASAGNNNGSAFGGLTVTNDWFQSSLSVAMLLGRFIPILAVLCLAGSLASQRKVPETAGTLPTTGPLFGTMLAGTIVLVAALTFIPALALGPIAEALA</sequence>
<dbReference type="HAMAP" id="MF_00275">
    <property type="entry name" value="KdpA"/>
    <property type="match status" value="1"/>
</dbReference>
<feature type="transmembrane region" description="Helical" evidence="9">
    <location>
        <begin position="179"/>
        <end position="200"/>
    </location>
</feature>
<evidence type="ECO:0000256" key="4">
    <source>
        <dbReference type="ARBA" id="ARBA00022692"/>
    </source>
</evidence>
<evidence type="ECO:0000256" key="7">
    <source>
        <dbReference type="ARBA" id="ARBA00023065"/>
    </source>
</evidence>
<feature type="transmembrane region" description="Helical" evidence="9">
    <location>
        <begin position="251"/>
        <end position="271"/>
    </location>
</feature>
<evidence type="ECO:0000256" key="6">
    <source>
        <dbReference type="ARBA" id="ARBA00022989"/>
    </source>
</evidence>
<feature type="transmembrane region" description="Helical" evidence="9">
    <location>
        <begin position="378"/>
        <end position="397"/>
    </location>
</feature>
<feature type="transmembrane region" description="Helical" evidence="9">
    <location>
        <begin position="484"/>
        <end position="504"/>
    </location>
</feature>
<comment type="subunit">
    <text evidence="9">The system is composed of three essential subunits: KdpA, KdpB and KdpC.</text>
</comment>
<comment type="caution">
    <text evidence="9">Lacks conserved residue(s) required for the propagation of feature annotation.</text>
</comment>
<feature type="transmembrane region" description="Helical" evidence="9">
    <location>
        <begin position="525"/>
        <end position="547"/>
    </location>
</feature>
<dbReference type="AlphaFoldDB" id="A0A075UR16"/>
<dbReference type="InterPro" id="IPR004623">
    <property type="entry name" value="KdpA"/>
</dbReference>
<keyword evidence="11" id="KW-1185">Reference proteome</keyword>
<dbReference type="RefSeq" id="WP_038509763.1">
    <property type="nucleotide sequence ID" value="NZ_CP008953.1"/>
</dbReference>
<keyword evidence="5 9" id="KW-0630">Potassium</keyword>
<gene>
    <name evidence="9 10" type="primary">kdpA</name>
    <name evidence="10" type="ORF">AJAP_09540</name>
</gene>
<dbReference type="Proteomes" id="UP000028492">
    <property type="component" value="Chromosome"/>
</dbReference>
<dbReference type="EMBL" id="CP008953">
    <property type="protein sequence ID" value="AIG74806.1"/>
    <property type="molecule type" value="Genomic_DNA"/>
</dbReference>
<dbReference type="STRING" id="208439.AJAP_09540"/>
<evidence type="ECO:0000256" key="9">
    <source>
        <dbReference type="HAMAP-Rule" id="MF_00275"/>
    </source>
</evidence>
<evidence type="ECO:0000256" key="5">
    <source>
        <dbReference type="ARBA" id="ARBA00022958"/>
    </source>
</evidence>
<reference evidence="10 11" key="1">
    <citation type="journal article" date="2014" name="J. Biotechnol.">
        <title>Complete genome sequence of the actinobacterium Amycolatopsis japonica MG417-CF17(T) (=DSM 44213T) producing (S,S)-N,N'-ethylenediaminedisuccinic acid.</title>
        <authorList>
            <person name="Stegmann E."/>
            <person name="Albersmeier A."/>
            <person name="Spohn M."/>
            <person name="Gert H."/>
            <person name="Weber T."/>
            <person name="Wohlleben W."/>
            <person name="Kalinowski J."/>
            <person name="Ruckert C."/>
        </authorList>
    </citation>
    <scope>NUCLEOTIDE SEQUENCE [LARGE SCALE GENOMIC DNA]</scope>
    <source>
        <strain evidence="11">MG417-CF17 (DSM 44213)</strain>
    </source>
</reference>
<feature type="transmembrane region" description="Helical" evidence="9">
    <location>
        <begin position="283"/>
        <end position="303"/>
    </location>
</feature>
<organism evidence="10 11">
    <name type="scientific">Amycolatopsis japonica</name>
    <dbReference type="NCBI Taxonomy" id="208439"/>
    <lineage>
        <taxon>Bacteria</taxon>
        <taxon>Bacillati</taxon>
        <taxon>Actinomycetota</taxon>
        <taxon>Actinomycetes</taxon>
        <taxon>Pseudonocardiales</taxon>
        <taxon>Pseudonocardiaceae</taxon>
        <taxon>Amycolatopsis</taxon>
        <taxon>Amycolatopsis japonica group</taxon>
    </lineage>
</organism>
<keyword evidence="8 9" id="KW-0472">Membrane</keyword>
<dbReference type="PANTHER" id="PTHR30607">
    <property type="entry name" value="POTASSIUM-TRANSPORTING ATPASE A CHAIN"/>
    <property type="match status" value="1"/>
</dbReference>
<keyword evidence="3 9" id="KW-0633">Potassium transport</keyword>
<dbReference type="Pfam" id="PF03814">
    <property type="entry name" value="KdpA"/>
    <property type="match status" value="1"/>
</dbReference>
<keyword evidence="7 9" id="KW-0406">Ion transport</keyword>
<comment type="function">
    <text evidence="9">Part of the high-affinity ATP-driven potassium transport (or Kdp) system, which catalyzes the hydrolysis of ATP coupled with the electrogenic transport of potassium into the cytoplasm. This subunit binds the extracellular potassium ions and delivers the ions to the membrane domain of KdpB through an intramembrane tunnel.</text>
</comment>
<feature type="transmembrane region" description="Helical" evidence="9">
    <location>
        <begin position="418"/>
        <end position="438"/>
    </location>
</feature>
<comment type="subcellular location">
    <subcellularLocation>
        <location evidence="9">Cell membrane</location>
        <topology evidence="9">Multi-pass membrane protein</topology>
    </subcellularLocation>
</comment>
<keyword evidence="4 9" id="KW-0812">Transmembrane</keyword>
<keyword evidence="6 9" id="KW-1133">Transmembrane helix</keyword>
<proteinExistence type="inferred from homology"/>
<comment type="similarity">
    <text evidence="9">Belongs to the KdpA family.</text>
</comment>
<dbReference type="KEGG" id="aja:AJAP_09540"/>
<feature type="transmembrane region" description="Helical" evidence="9">
    <location>
        <begin position="140"/>
        <end position="158"/>
    </location>
</feature>
<evidence type="ECO:0000313" key="11">
    <source>
        <dbReference type="Proteomes" id="UP000028492"/>
    </source>
</evidence>
<dbReference type="PIRSF" id="PIRSF001294">
    <property type="entry name" value="K_ATPaseA"/>
    <property type="match status" value="1"/>
</dbReference>
<protein>
    <recommendedName>
        <fullName evidence="9">Potassium-transporting ATPase potassium-binding subunit</fullName>
    </recommendedName>
    <alternativeName>
        <fullName evidence="9">ATP phosphohydrolase [potassium-transporting] A chain</fullName>
    </alternativeName>
    <alternativeName>
        <fullName evidence="9">Potassium-binding and translocating subunit A</fullName>
    </alternativeName>
    <alternativeName>
        <fullName evidence="9">Potassium-translocating ATPase A chain</fullName>
    </alternativeName>
</protein>